<dbReference type="InterPro" id="IPR036396">
    <property type="entry name" value="Cyt_P450_sf"/>
</dbReference>
<protein>
    <submittedName>
        <fullName evidence="14">OLC1v1010060C1</fullName>
    </submittedName>
</protein>
<proteinExistence type="inferred from homology"/>
<comment type="cofactor">
    <cofactor evidence="11">
        <name>heme</name>
        <dbReference type="ChEBI" id="CHEBI:30413"/>
    </cofactor>
</comment>
<evidence type="ECO:0000256" key="13">
    <source>
        <dbReference type="SAM" id="SignalP"/>
    </source>
</evidence>
<keyword evidence="9 12" id="KW-0503">Monooxygenase</keyword>
<dbReference type="AlphaFoldDB" id="A0AAV1DQM2"/>
<feature type="chain" id="PRO_5043326039" evidence="13">
    <location>
        <begin position="20"/>
        <end position="496"/>
    </location>
</feature>
<dbReference type="EMBL" id="OX459123">
    <property type="protein sequence ID" value="CAI9110094.1"/>
    <property type="molecule type" value="Genomic_DNA"/>
</dbReference>
<evidence type="ECO:0000256" key="4">
    <source>
        <dbReference type="ARBA" id="ARBA00022692"/>
    </source>
</evidence>
<evidence type="ECO:0000256" key="7">
    <source>
        <dbReference type="ARBA" id="ARBA00023002"/>
    </source>
</evidence>
<dbReference type="Gene3D" id="1.10.630.10">
    <property type="entry name" value="Cytochrome P450"/>
    <property type="match status" value="1"/>
</dbReference>
<dbReference type="Proteomes" id="UP001161247">
    <property type="component" value="Chromosome 6"/>
</dbReference>
<dbReference type="PROSITE" id="PS00086">
    <property type="entry name" value="CYTOCHROME_P450"/>
    <property type="match status" value="1"/>
</dbReference>
<evidence type="ECO:0000313" key="15">
    <source>
        <dbReference type="Proteomes" id="UP001161247"/>
    </source>
</evidence>
<gene>
    <name evidence="14" type="ORF">OLC1_LOCUS17836</name>
</gene>
<dbReference type="SUPFAM" id="SSF48264">
    <property type="entry name" value="Cytochrome P450"/>
    <property type="match status" value="1"/>
</dbReference>
<keyword evidence="15" id="KW-1185">Reference proteome</keyword>
<dbReference type="PRINTS" id="PR00463">
    <property type="entry name" value="EP450I"/>
</dbReference>
<accession>A0AAV1DQM2</accession>
<dbReference type="PRINTS" id="PR00385">
    <property type="entry name" value="P450"/>
</dbReference>
<evidence type="ECO:0000256" key="3">
    <source>
        <dbReference type="ARBA" id="ARBA00022617"/>
    </source>
</evidence>
<evidence type="ECO:0000256" key="8">
    <source>
        <dbReference type="ARBA" id="ARBA00023004"/>
    </source>
</evidence>
<dbReference type="PANTHER" id="PTHR47950:SF4">
    <property type="entry name" value="GERANIOL 8-HYDROXYLASE-LIKE"/>
    <property type="match status" value="1"/>
</dbReference>
<dbReference type="PANTHER" id="PTHR47950">
    <property type="entry name" value="CYTOCHROME P450, FAMILY 76, SUBFAMILY C, POLYPEPTIDE 5-RELATED"/>
    <property type="match status" value="1"/>
</dbReference>
<name>A0AAV1DQM2_OLDCO</name>
<evidence type="ECO:0000256" key="1">
    <source>
        <dbReference type="ARBA" id="ARBA00004370"/>
    </source>
</evidence>
<evidence type="ECO:0000256" key="10">
    <source>
        <dbReference type="ARBA" id="ARBA00023136"/>
    </source>
</evidence>
<keyword evidence="3 11" id="KW-0349">Heme</keyword>
<feature type="signal peptide" evidence="13">
    <location>
        <begin position="1"/>
        <end position="19"/>
    </location>
</feature>
<evidence type="ECO:0000256" key="2">
    <source>
        <dbReference type="ARBA" id="ARBA00010617"/>
    </source>
</evidence>
<feature type="binding site" description="axial binding residue" evidence="11">
    <location>
        <position position="437"/>
    </location>
    <ligand>
        <name>heme</name>
        <dbReference type="ChEBI" id="CHEBI:30413"/>
    </ligand>
    <ligandPart>
        <name>Fe</name>
        <dbReference type="ChEBI" id="CHEBI:18248"/>
    </ligandPart>
</feature>
<dbReference type="FunFam" id="1.10.630.10:FF:000007">
    <property type="entry name" value="Cytochrome P450 76C4"/>
    <property type="match status" value="1"/>
</dbReference>
<dbReference type="GO" id="GO:0004497">
    <property type="term" value="F:monooxygenase activity"/>
    <property type="evidence" value="ECO:0007669"/>
    <property type="project" value="UniProtKB-KW"/>
</dbReference>
<sequence length="496" mass="55807">MDGFMAVLWFLFPLTLLSAMMRLVSKRVNKHNPPGPTPLPIIGNLHLVGNLPNQSLAKLAKTHGPLMSLKFGQVTTIVISSSAIAKEAIQKQDLNFSSRSVPDGITALDHHDYSVVWLPVPTKWRTLRRIMNTYIFSASRLDGNQQLRSKKVEDLIAYCEQSRQTGEAVDIGRAAFRTSMNFLSNVIFSKDLADPLSDSAKEFKNVVWDVMVEATRPNLVDFFPVLRKLDPQSVRRRMAVHYTKIFEIMRALISERVESKKSGGSNIDVLDDLLSLCKETPEEVDRDLIEHLFLDMFIAGTDTTSNTVEWGMAQLLKNPKVLKKAQAELEEVIGRGKKLEESDIARLPYLQCVVKETMRLHPAVPFLIRKVEKDVKIFDYILPGGSRVLVNVWAIGRDETAWEDASVFKPERFVGSDIDIRGRDFDLIPFGAGRRTCPGLSLAVRAVPVMIGSLINMFDWKLEGGIKREELDLDEKFGITLQKARPLRAVPVGLKI</sequence>
<organism evidence="14 15">
    <name type="scientific">Oldenlandia corymbosa var. corymbosa</name>
    <dbReference type="NCBI Taxonomy" id="529605"/>
    <lineage>
        <taxon>Eukaryota</taxon>
        <taxon>Viridiplantae</taxon>
        <taxon>Streptophyta</taxon>
        <taxon>Embryophyta</taxon>
        <taxon>Tracheophyta</taxon>
        <taxon>Spermatophyta</taxon>
        <taxon>Magnoliopsida</taxon>
        <taxon>eudicotyledons</taxon>
        <taxon>Gunneridae</taxon>
        <taxon>Pentapetalae</taxon>
        <taxon>asterids</taxon>
        <taxon>lamiids</taxon>
        <taxon>Gentianales</taxon>
        <taxon>Rubiaceae</taxon>
        <taxon>Rubioideae</taxon>
        <taxon>Spermacoceae</taxon>
        <taxon>Hedyotis-Oldenlandia complex</taxon>
        <taxon>Oldenlandia</taxon>
    </lineage>
</organism>
<keyword evidence="13" id="KW-0732">Signal</keyword>
<dbReference type="GO" id="GO:0020037">
    <property type="term" value="F:heme binding"/>
    <property type="evidence" value="ECO:0007669"/>
    <property type="project" value="InterPro"/>
</dbReference>
<evidence type="ECO:0000256" key="11">
    <source>
        <dbReference type="PIRSR" id="PIRSR602401-1"/>
    </source>
</evidence>
<dbReference type="InterPro" id="IPR002401">
    <property type="entry name" value="Cyt_P450_E_grp-I"/>
</dbReference>
<evidence type="ECO:0000256" key="12">
    <source>
        <dbReference type="RuleBase" id="RU000461"/>
    </source>
</evidence>
<reference evidence="14" key="1">
    <citation type="submission" date="2023-03" db="EMBL/GenBank/DDBJ databases">
        <authorList>
            <person name="Julca I."/>
        </authorList>
    </citation>
    <scope>NUCLEOTIDE SEQUENCE</scope>
</reference>
<keyword evidence="10" id="KW-0472">Membrane</keyword>
<dbReference type="CDD" id="cd11073">
    <property type="entry name" value="CYP76-like"/>
    <property type="match status" value="1"/>
</dbReference>
<evidence type="ECO:0000256" key="6">
    <source>
        <dbReference type="ARBA" id="ARBA00022989"/>
    </source>
</evidence>
<evidence type="ECO:0000256" key="5">
    <source>
        <dbReference type="ARBA" id="ARBA00022723"/>
    </source>
</evidence>
<dbReference type="InterPro" id="IPR001128">
    <property type="entry name" value="Cyt_P450"/>
</dbReference>
<keyword evidence="6" id="KW-1133">Transmembrane helix</keyword>
<keyword evidence="8 11" id="KW-0408">Iron</keyword>
<keyword evidence="5 11" id="KW-0479">Metal-binding</keyword>
<evidence type="ECO:0000313" key="14">
    <source>
        <dbReference type="EMBL" id="CAI9110094.1"/>
    </source>
</evidence>
<dbReference type="GO" id="GO:0016020">
    <property type="term" value="C:membrane"/>
    <property type="evidence" value="ECO:0007669"/>
    <property type="project" value="UniProtKB-SubCell"/>
</dbReference>
<comment type="subcellular location">
    <subcellularLocation>
        <location evidence="1">Membrane</location>
    </subcellularLocation>
</comment>
<keyword evidence="4" id="KW-0812">Transmembrane</keyword>
<dbReference type="InterPro" id="IPR017972">
    <property type="entry name" value="Cyt_P450_CS"/>
</dbReference>
<dbReference type="Pfam" id="PF00067">
    <property type="entry name" value="p450"/>
    <property type="match status" value="1"/>
</dbReference>
<comment type="similarity">
    <text evidence="2 12">Belongs to the cytochrome P450 family.</text>
</comment>
<keyword evidence="7 12" id="KW-0560">Oxidoreductase</keyword>
<evidence type="ECO:0000256" key="9">
    <source>
        <dbReference type="ARBA" id="ARBA00023033"/>
    </source>
</evidence>
<dbReference type="GO" id="GO:0005506">
    <property type="term" value="F:iron ion binding"/>
    <property type="evidence" value="ECO:0007669"/>
    <property type="project" value="InterPro"/>
</dbReference>
<dbReference type="GO" id="GO:0016705">
    <property type="term" value="F:oxidoreductase activity, acting on paired donors, with incorporation or reduction of molecular oxygen"/>
    <property type="evidence" value="ECO:0007669"/>
    <property type="project" value="InterPro"/>
</dbReference>